<keyword evidence="3" id="KW-1185">Reference proteome</keyword>
<dbReference type="AlphaFoldDB" id="A0A497VHD5"/>
<evidence type="ECO:0000313" key="4">
    <source>
        <dbReference type="Proteomes" id="UP000275027"/>
    </source>
</evidence>
<protein>
    <submittedName>
        <fullName evidence="2">Uncharacterized protein</fullName>
    </submittedName>
</protein>
<accession>A0A497VHD5</accession>
<gene>
    <name evidence="1" type="ORF">B0G92_0031</name>
    <name evidence="2" type="ORF">CLV50_1473</name>
</gene>
<proteinExistence type="predicted"/>
<reference evidence="2 4" key="2">
    <citation type="submission" date="2018-10" db="EMBL/GenBank/DDBJ databases">
        <title>Genomic Encyclopedia of Archaeal and Bacterial Type Strains, Phase II (KMG-II): from individual species to whole genera.</title>
        <authorList>
            <person name="Goeker M."/>
        </authorList>
    </citation>
    <scope>NUCLEOTIDE SEQUENCE [LARGE SCALE GENOMIC DNA]</scope>
    <source>
        <strain evidence="2 4">DSM 21886</strain>
    </source>
</reference>
<comment type="caution">
    <text evidence="2">The sequence shown here is derived from an EMBL/GenBank/DDBJ whole genome shotgun (WGS) entry which is preliminary data.</text>
</comment>
<evidence type="ECO:0000313" key="3">
    <source>
        <dbReference type="Proteomes" id="UP000233767"/>
    </source>
</evidence>
<dbReference type="Proteomes" id="UP000233767">
    <property type="component" value="Unassembled WGS sequence"/>
</dbReference>
<dbReference type="Proteomes" id="UP000275027">
    <property type="component" value="Unassembled WGS sequence"/>
</dbReference>
<dbReference type="EMBL" id="RCCB01000010">
    <property type="protein sequence ID" value="RLJ36083.1"/>
    <property type="molecule type" value="Genomic_DNA"/>
</dbReference>
<dbReference type="EMBL" id="PJND01000007">
    <property type="protein sequence ID" value="PKW28412.1"/>
    <property type="molecule type" value="Genomic_DNA"/>
</dbReference>
<reference evidence="1 3" key="1">
    <citation type="submission" date="2017-12" db="EMBL/GenBank/DDBJ databases">
        <title>Genomic Encyclopedia of Type Strains, Phase III (KMG-III): the genomes of soil and plant-associated and newly described type strains.</title>
        <authorList>
            <person name="Whitman W."/>
        </authorList>
    </citation>
    <scope>NUCLEOTIDE SEQUENCE [LARGE SCALE GENOMIC DNA]</scope>
    <source>
        <strain evidence="1 3">IP-10</strain>
    </source>
</reference>
<evidence type="ECO:0000313" key="1">
    <source>
        <dbReference type="EMBL" id="PKW28412.1"/>
    </source>
</evidence>
<name>A0A497VHD5_9FLAO</name>
<sequence length="36" mass="4420">MPVFFIPVWNYHKLLFKGLFLKTAIQNQIRIFADYF</sequence>
<evidence type="ECO:0000313" key="2">
    <source>
        <dbReference type="EMBL" id="RLJ36083.1"/>
    </source>
</evidence>
<organism evidence="2 4">
    <name type="scientific">Flavobacterium lindanitolerans</name>
    <dbReference type="NCBI Taxonomy" id="428988"/>
    <lineage>
        <taxon>Bacteria</taxon>
        <taxon>Pseudomonadati</taxon>
        <taxon>Bacteroidota</taxon>
        <taxon>Flavobacteriia</taxon>
        <taxon>Flavobacteriales</taxon>
        <taxon>Flavobacteriaceae</taxon>
        <taxon>Flavobacterium</taxon>
    </lineage>
</organism>